<evidence type="ECO:0000313" key="2">
    <source>
        <dbReference type="EMBL" id="RDI42600.1"/>
    </source>
</evidence>
<keyword evidence="2" id="KW-0645">Protease</keyword>
<evidence type="ECO:0000313" key="3">
    <source>
        <dbReference type="Proteomes" id="UP000254720"/>
    </source>
</evidence>
<dbReference type="GO" id="GO:0004180">
    <property type="term" value="F:carboxypeptidase activity"/>
    <property type="evidence" value="ECO:0007669"/>
    <property type="project" value="UniProtKB-KW"/>
</dbReference>
<dbReference type="InterPro" id="IPR039561">
    <property type="entry name" value="Peptidase_M15C"/>
</dbReference>
<keyword evidence="3" id="KW-1185">Reference proteome</keyword>
<reference evidence="2 3" key="1">
    <citation type="submission" date="2018-07" db="EMBL/GenBank/DDBJ databases">
        <title>Genomic Encyclopedia of Type Strains, Phase IV (KMG-IV): sequencing the most valuable type-strain genomes for metagenomic binning, comparative biology and taxonomic classification.</title>
        <authorList>
            <person name="Goeker M."/>
        </authorList>
    </citation>
    <scope>NUCLEOTIDE SEQUENCE [LARGE SCALE GENOMIC DNA]</scope>
    <source>
        <strain evidence="2 3">DSM 16500</strain>
    </source>
</reference>
<dbReference type="AlphaFoldDB" id="A0A370GGX8"/>
<keyword evidence="2" id="KW-0378">Hydrolase</keyword>
<feature type="domain" description="Peptidase M15C" evidence="1">
    <location>
        <begin position="173"/>
        <end position="245"/>
    </location>
</feature>
<dbReference type="OrthoDB" id="9799970at2"/>
<dbReference type="RefSeq" id="WP_114834659.1">
    <property type="nucleotide sequence ID" value="NZ_LR699115.1"/>
</dbReference>
<organism evidence="2 3">
    <name type="scientific">Aquicella lusitana</name>
    <dbReference type="NCBI Taxonomy" id="254246"/>
    <lineage>
        <taxon>Bacteria</taxon>
        <taxon>Pseudomonadati</taxon>
        <taxon>Pseudomonadota</taxon>
        <taxon>Gammaproteobacteria</taxon>
        <taxon>Legionellales</taxon>
        <taxon>Coxiellaceae</taxon>
        <taxon>Aquicella</taxon>
    </lineage>
</organism>
<dbReference type="EMBL" id="QQAX01000014">
    <property type="protein sequence ID" value="RDI42600.1"/>
    <property type="molecule type" value="Genomic_DNA"/>
</dbReference>
<sequence length="253" mass="29669">MVKNNGLIAFLLFVFLLCFGVSAYGESQDVFKRLHASYPDSIDKITWNYIAWKDGTRTPIRGNVPLLDYLVGLFYGVDYSYGSISKEDVLKDSYESFFKKMYGKSSVEVNKKLVTIYWMPNVFGKRYPLKVTTVNGVDKKLRRISAELEKLPPSYYKYLANPAGSFYWRKVAGQSYLSSHSFGIAIDINSSYSNYWLWDVRRLKRSITEIGYRNRIPLRIVEIFEKEGFFWGGRWFFYDTMHFEYRPELVMPA</sequence>
<dbReference type="SUPFAM" id="SSF55166">
    <property type="entry name" value="Hedgehog/DD-peptidase"/>
    <property type="match status" value="1"/>
</dbReference>
<dbReference type="Pfam" id="PF13539">
    <property type="entry name" value="Peptidase_M15_4"/>
    <property type="match status" value="1"/>
</dbReference>
<accession>A0A370GGX8</accession>
<keyword evidence="2" id="KW-0121">Carboxypeptidase</keyword>
<evidence type="ECO:0000259" key="1">
    <source>
        <dbReference type="Pfam" id="PF13539"/>
    </source>
</evidence>
<proteinExistence type="predicted"/>
<protein>
    <submittedName>
        <fullName evidence="2">D-alanyl-D-alanine carboxypeptidase-like protein</fullName>
    </submittedName>
</protein>
<comment type="caution">
    <text evidence="2">The sequence shown here is derived from an EMBL/GenBank/DDBJ whole genome shotgun (WGS) entry which is preliminary data.</text>
</comment>
<dbReference type="Proteomes" id="UP000254720">
    <property type="component" value="Unassembled WGS sequence"/>
</dbReference>
<dbReference type="InterPro" id="IPR009045">
    <property type="entry name" value="Zn_M74/Hedgehog-like"/>
</dbReference>
<name>A0A370GGX8_9COXI</name>
<gene>
    <name evidence="2" type="ORF">C8D86_11471</name>
</gene>
<dbReference type="Gene3D" id="3.30.1380.10">
    <property type="match status" value="1"/>
</dbReference>